<reference evidence="14" key="1">
    <citation type="submission" date="2014-09" db="EMBL/GenBank/DDBJ databases">
        <authorList>
            <person name="Illeghems K.G."/>
        </authorList>
    </citation>
    <scope>NUCLEOTIDE SEQUENCE [LARGE SCALE GENOMIC DNA]</scope>
    <source>
        <strain evidence="14">108B</strain>
    </source>
</reference>
<dbReference type="PANTHER" id="PTHR24221:SF632">
    <property type="entry name" value="ATP-DEPENDENT LIPID A-CORE FLIPPASE"/>
    <property type="match status" value="1"/>
</dbReference>
<dbReference type="SMART" id="SM00382">
    <property type="entry name" value="AAA"/>
    <property type="match status" value="1"/>
</dbReference>
<dbReference type="GeneID" id="34784099"/>
<keyword evidence="7 9" id="KW-1133">Transmembrane helix</keyword>
<organism evidence="12 14">
    <name type="scientific">Acetobacter senegalensis</name>
    <dbReference type="NCBI Taxonomy" id="446692"/>
    <lineage>
        <taxon>Bacteria</taxon>
        <taxon>Pseudomonadati</taxon>
        <taxon>Pseudomonadota</taxon>
        <taxon>Alphaproteobacteria</taxon>
        <taxon>Acetobacterales</taxon>
        <taxon>Acetobacteraceae</taxon>
        <taxon>Acetobacter</taxon>
    </lineage>
</organism>
<name>A0A0U4Y631_9PROT</name>
<evidence type="ECO:0000313" key="15">
    <source>
        <dbReference type="Proteomes" id="UP000075360"/>
    </source>
</evidence>
<keyword evidence="3" id="KW-1003">Cell membrane</keyword>
<reference evidence="13 15" key="3">
    <citation type="submission" date="2015-06" db="EMBL/GenBank/DDBJ databases">
        <title>Improved classification and identification of acetic acid bacteria using matrix-assisted laser desorption/ionization time-of-flight mass spectrometry; Gluconobacter nephelii and Gluconobacter uchimurae are later heterotypic synonyms of Gluconobacter japonicus and Gluconobacter oxydans, respectively.</title>
        <authorList>
            <person name="Li L."/>
            <person name="Cleenwerck I."/>
            <person name="De Vuyst L."/>
            <person name="Vandamme P."/>
        </authorList>
    </citation>
    <scope>NUCLEOTIDE SEQUENCE [LARGE SCALE GENOMIC DNA]</scope>
    <source>
        <strain evidence="13 15">LMG 23690</strain>
    </source>
</reference>
<dbReference type="Gene3D" id="3.40.50.300">
    <property type="entry name" value="P-loop containing nucleotide triphosphate hydrolases"/>
    <property type="match status" value="1"/>
</dbReference>
<keyword evidence="6" id="KW-0067">ATP-binding</keyword>
<dbReference type="PATRIC" id="fig|446692.3.peg.3308"/>
<dbReference type="PROSITE" id="PS00211">
    <property type="entry name" value="ABC_TRANSPORTER_1"/>
    <property type="match status" value="1"/>
</dbReference>
<keyword evidence="12" id="KW-0378">Hydrolase</keyword>
<dbReference type="PANTHER" id="PTHR24221">
    <property type="entry name" value="ATP-BINDING CASSETTE SUB-FAMILY B"/>
    <property type="match status" value="1"/>
</dbReference>
<feature type="transmembrane region" description="Helical" evidence="9">
    <location>
        <begin position="270"/>
        <end position="287"/>
    </location>
</feature>
<dbReference type="SUPFAM" id="SSF90123">
    <property type="entry name" value="ABC transporter transmembrane region"/>
    <property type="match status" value="1"/>
</dbReference>
<evidence type="ECO:0000256" key="8">
    <source>
        <dbReference type="ARBA" id="ARBA00023136"/>
    </source>
</evidence>
<dbReference type="Gene3D" id="1.20.1560.10">
    <property type="entry name" value="ABC transporter type 1, transmembrane domain"/>
    <property type="match status" value="1"/>
</dbReference>
<evidence type="ECO:0000256" key="5">
    <source>
        <dbReference type="ARBA" id="ARBA00022741"/>
    </source>
</evidence>
<keyword evidence="14" id="KW-1185">Reference proteome</keyword>
<dbReference type="Pfam" id="PF00664">
    <property type="entry name" value="ABC_membrane"/>
    <property type="match status" value="1"/>
</dbReference>
<evidence type="ECO:0000256" key="3">
    <source>
        <dbReference type="ARBA" id="ARBA00022475"/>
    </source>
</evidence>
<evidence type="ECO:0000313" key="12">
    <source>
        <dbReference type="EMBL" id="CEF42382.1"/>
    </source>
</evidence>
<dbReference type="KEGG" id="asz:ASN_3139"/>
<keyword evidence="8 9" id="KW-0472">Membrane</keyword>
<dbReference type="SUPFAM" id="SSF52540">
    <property type="entry name" value="P-loop containing nucleoside triphosphate hydrolases"/>
    <property type="match status" value="1"/>
</dbReference>
<evidence type="ECO:0000313" key="14">
    <source>
        <dbReference type="Proteomes" id="UP000056109"/>
    </source>
</evidence>
<keyword evidence="5" id="KW-0547">Nucleotide-binding</keyword>
<dbReference type="GO" id="GO:0140359">
    <property type="term" value="F:ABC-type transporter activity"/>
    <property type="evidence" value="ECO:0007669"/>
    <property type="project" value="InterPro"/>
</dbReference>
<dbReference type="InterPro" id="IPR039421">
    <property type="entry name" value="Type_1_exporter"/>
</dbReference>
<dbReference type="InterPro" id="IPR011527">
    <property type="entry name" value="ABC1_TM_dom"/>
</dbReference>
<dbReference type="PROSITE" id="PS50929">
    <property type="entry name" value="ABC_TM1F"/>
    <property type="match status" value="1"/>
</dbReference>
<accession>A0A0U4Y631</accession>
<feature type="domain" description="ABC transporter" evidence="10">
    <location>
        <begin position="333"/>
        <end position="570"/>
    </location>
</feature>
<evidence type="ECO:0000256" key="9">
    <source>
        <dbReference type="SAM" id="Phobius"/>
    </source>
</evidence>
<feature type="transmembrane region" description="Helical" evidence="9">
    <location>
        <begin position="130"/>
        <end position="155"/>
    </location>
</feature>
<dbReference type="EMBL" id="LN606600">
    <property type="protein sequence ID" value="CEF42382.1"/>
    <property type="molecule type" value="Genomic_DNA"/>
</dbReference>
<keyword evidence="4 9" id="KW-0812">Transmembrane</keyword>
<dbReference type="GO" id="GO:0005524">
    <property type="term" value="F:ATP binding"/>
    <property type="evidence" value="ECO:0007669"/>
    <property type="project" value="UniProtKB-KW"/>
</dbReference>
<feature type="transmembrane region" description="Helical" evidence="9">
    <location>
        <begin position="162"/>
        <end position="181"/>
    </location>
</feature>
<protein>
    <submittedName>
        <fullName evidence="12">ABC transporter related</fullName>
        <ecNumber evidence="12">3.6.3.29</ecNumber>
    </submittedName>
</protein>
<dbReference type="Proteomes" id="UP000075360">
    <property type="component" value="Unassembled WGS sequence"/>
</dbReference>
<feature type="transmembrane region" description="Helical" evidence="9">
    <location>
        <begin position="244"/>
        <end position="263"/>
    </location>
</feature>
<gene>
    <name evidence="12" type="primary">nrpB</name>
    <name evidence="13" type="ORF">AD948_10565</name>
    <name evidence="12" type="ORF">ASN_3139</name>
</gene>
<dbReference type="PROSITE" id="PS50893">
    <property type="entry name" value="ABC_TRANSPORTER_2"/>
    <property type="match status" value="1"/>
</dbReference>
<dbReference type="Proteomes" id="UP000056109">
    <property type="component" value="Chromosome I"/>
</dbReference>
<evidence type="ECO:0000256" key="6">
    <source>
        <dbReference type="ARBA" id="ARBA00022840"/>
    </source>
</evidence>
<dbReference type="RefSeq" id="WP_058988574.1">
    <property type="nucleotide sequence ID" value="NZ_LHZU01000135.1"/>
</dbReference>
<dbReference type="GO" id="GO:0034040">
    <property type="term" value="F:ATPase-coupled lipid transmembrane transporter activity"/>
    <property type="evidence" value="ECO:0007669"/>
    <property type="project" value="TreeGrafter"/>
</dbReference>
<dbReference type="GO" id="GO:0016887">
    <property type="term" value="F:ATP hydrolysis activity"/>
    <property type="evidence" value="ECO:0007669"/>
    <property type="project" value="InterPro"/>
</dbReference>
<dbReference type="InterPro" id="IPR003593">
    <property type="entry name" value="AAA+_ATPase"/>
</dbReference>
<feature type="transmembrane region" description="Helical" evidence="9">
    <location>
        <begin position="20"/>
        <end position="41"/>
    </location>
</feature>
<evidence type="ECO:0000256" key="7">
    <source>
        <dbReference type="ARBA" id="ARBA00022989"/>
    </source>
</evidence>
<dbReference type="AlphaFoldDB" id="A0A0U4Y631"/>
<dbReference type="InterPro" id="IPR036640">
    <property type="entry name" value="ABC1_TM_sf"/>
</dbReference>
<evidence type="ECO:0000313" key="13">
    <source>
        <dbReference type="EMBL" id="KXV58766.1"/>
    </source>
</evidence>
<sequence length="585" mass="62594">MKGYYKVLLRTLIADPALRAGFVYGLASSVAEAAGYVLLLLSVQWMAEGRSSITCALMILLGLAVAFGLQALFRAQGLVQDFTGTYRAMSQIRLRLLDHLMALPAQRQLPDESARLLDLMTSRFAAVQDIFTHLWGIVIPGMALPALLLVLIGFLSVSAAAVLALSLPAVIGMMLLAFRLLDKADAGLASAQEAYAQATLTLLEGAGEIRFFDTQGQISSRAEAATDSLKTAQMALEVAPAPAIMGYALAAQTGMALAIGVLVMSFQQKGLSAGAVFAAIILTYRFTRCVVELAGQVAGLRFARNTLHRMSQIMVRPNMTQAEKVAEPEGYCLHFSNASVLFDADNPSAGGLAPIEGTIRRGTKIALVGISGSGKTTLAHLALRLQDVGAGAITIGGVDLRGMDRSMLGQSITLVPQDVHFFEGTISDNIRLGCPTASEAAVHDAIKQAHAHEFIQQLPHGLNTEIRAAATALSGGEKQRLAIARALLMNAPLLVMDEATSQLDTMSEAAIRSTLQHIGGDRTVITIAHRLWIAQDADEIWVMENGHIVERGTHKALMSFNSTYARLWHAQQRPRSWVAPNAPLN</sequence>
<evidence type="ECO:0000256" key="1">
    <source>
        <dbReference type="ARBA" id="ARBA00004651"/>
    </source>
</evidence>
<evidence type="ECO:0000256" key="2">
    <source>
        <dbReference type="ARBA" id="ARBA00022448"/>
    </source>
</evidence>
<feature type="domain" description="ABC transmembrane type-1" evidence="11">
    <location>
        <begin position="20"/>
        <end position="300"/>
    </location>
</feature>
<dbReference type="GO" id="GO:0005886">
    <property type="term" value="C:plasma membrane"/>
    <property type="evidence" value="ECO:0007669"/>
    <property type="project" value="UniProtKB-SubCell"/>
</dbReference>
<evidence type="ECO:0000259" key="11">
    <source>
        <dbReference type="PROSITE" id="PS50929"/>
    </source>
</evidence>
<dbReference type="InterPro" id="IPR027417">
    <property type="entry name" value="P-loop_NTPase"/>
</dbReference>
<dbReference type="InterPro" id="IPR003439">
    <property type="entry name" value="ABC_transporter-like_ATP-bd"/>
</dbReference>
<keyword evidence="2" id="KW-0813">Transport</keyword>
<evidence type="ECO:0000256" key="4">
    <source>
        <dbReference type="ARBA" id="ARBA00022692"/>
    </source>
</evidence>
<dbReference type="EMBL" id="LHZU01000135">
    <property type="protein sequence ID" value="KXV58766.1"/>
    <property type="molecule type" value="Genomic_DNA"/>
</dbReference>
<dbReference type="Pfam" id="PF00005">
    <property type="entry name" value="ABC_tran"/>
    <property type="match status" value="1"/>
</dbReference>
<dbReference type="InterPro" id="IPR017871">
    <property type="entry name" value="ABC_transporter-like_CS"/>
</dbReference>
<comment type="subcellular location">
    <subcellularLocation>
        <location evidence="1">Cell membrane</location>
        <topology evidence="1">Multi-pass membrane protein</topology>
    </subcellularLocation>
</comment>
<reference evidence="12" key="2">
    <citation type="submission" date="2014-09" db="EMBL/GenBank/DDBJ databases">
        <authorList>
            <person name="Magalhaes I.L.F."/>
            <person name="Oliveira U."/>
            <person name="Santos F.R."/>
            <person name="Vidigal T.H.D.A."/>
            <person name="Brescovit A.D."/>
            <person name="Santos A.J."/>
        </authorList>
    </citation>
    <scope>NUCLEOTIDE SEQUENCE</scope>
    <source>
        <strain evidence="12">108B</strain>
    </source>
</reference>
<evidence type="ECO:0000259" key="10">
    <source>
        <dbReference type="PROSITE" id="PS50893"/>
    </source>
</evidence>
<dbReference type="FunFam" id="3.40.50.300:FF:000221">
    <property type="entry name" value="Multidrug ABC transporter ATP-binding protein"/>
    <property type="match status" value="1"/>
</dbReference>
<proteinExistence type="predicted"/>
<dbReference type="OrthoDB" id="9804259at2"/>
<dbReference type="EC" id="3.6.3.29" evidence="12"/>
<feature type="transmembrane region" description="Helical" evidence="9">
    <location>
        <begin position="53"/>
        <end position="73"/>
    </location>
</feature>